<keyword evidence="3" id="KW-1185">Reference proteome</keyword>
<keyword evidence="1" id="KW-1133">Transmembrane helix</keyword>
<keyword evidence="1" id="KW-0812">Transmembrane</keyword>
<evidence type="ECO:0000313" key="2">
    <source>
        <dbReference type="EMBL" id="SER23892.1"/>
    </source>
</evidence>
<name>A0A1H9MJL3_FLAFI</name>
<dbReference type="AlphaFoldDB" id="A0A1H9MJL3"/>
<proteinExistence type="predicted"/>
<dbReference type="InterPro" id="IPR018723">
    <property type="entry name" value="DUF2254_membrane"/>
</dbReference>
<accession>A0A1H9MJL3</accession>
<dbReference type="Pfam" id="PF10011">
    <property type="entry name" value="DUF2254"/>
    <property type="match status" value="1"/>
</dbReference>
<dbReference type="RefSeq" id="WP_074723703.1">
    <property type="nucleotide sequence ID" value="NZ_CBCRVS010000015.1"/>
</dbReference>
<protein>
    <submittedName>
        <fullName evidence="2">Uncharacterized membrane protein</fullName>
    </submittedName>
</protein>
<gene>
    <name evidence="2" type="ORF">SAMN05444355_108121</name>
</gene>
<reference evidence="3" key="1">
    <citation type="submission" date="2016-10" db="EMBL/GenBank/DDBJ databases">
        <authorList>
            <person name="Varghese N."/>
            <person name="Submissions S."/>
        </authorList>
    </citation>
    <scope>NUCLEOTIDE SEQUENCE [LARGE SCALE GENOMIC DNA]</scope>
    <source>
        <strain evidence="3">DSM 15719</strain>
    </source>
</reference>
<organism evidence="2 3">
    <name type="scientific">Flavobacterium frigoris</name>
    <dbReference type="NCBI Taxonomy" id="229204"/>
    <lineage>
        <taxon>Bacteria</taxon>
        <taxon>Pseudomonadati</taxon>
        <taxon>Bacteroidota</taxon>
        <taxon>Flavobacteriia</taxon>
        <taxon>Flavobacteriales</taxon>
        <taxon>Flavobacteriaceae</taxon>
        <taxon>Flavobacterium</taxon>
    </lineage>
</organism>
<dbReference type="EMBL" id="FOFZ01000008">
    <property type="protein sequence ID" value="SER23892.1"/>
    <property type="molecule type" value="Genomic_DNA"/>
</dbReference>
<evidence type="ECO:0000313" key="3">
    <source>
        <dbReference type="Proteomes" id="UP000183658"/>
    </source>
</evidence>
<feature type="transmembrane region" description="Helical" evidence="1">
    <location>
        <begin position="134"/>
        <end position="154"/>
    </location>
</feature>
<feature type="transmembrane region" description="Helical" evidence="1">
    <location>
        <begin position="104"/>
        <end position="122"/>
    </location>
</feature>
<dbReference type="Proteomes" id="UP000183658">
    <property type="component" value="Unassembled WGS sequence"/>
</dbReference>
<sequence length="420" mass="46768">MNEKVLFTMNRITEKLWFRPLIFCILSILGALIAQIADSTRLHELVPKINTESLETLLDTISASMLVISIFAVGSMVSAFSAASNTATPRSFKLIIADDVSRNALSVFIGSFIYSIVATVALKNGYYGVAGNFTLFVFTLLFFALVILTFLRWVERISRLGRMEHTIKLVENATENAIKTRLASPTLNGISINPNQEKGTAVYGNITGYVQQIYMSNLQIIAKKLDALITINAVPGTFSAIDKPLFYISVLKNTTTEDDYNEMRKAFVIGNMRYFEEDPRFGLITLSEIASRALSPAVNDPGTAIQIISSHVRLFSLWAEPVHSKKEEKLSYDRIAVPELAIADLFEDAFRPIARDGAGNIEVMIRLQKAFNSVYAIDNSAIKIAAMHHSYQAFERAEIEMKFNGDLSLLKSESLFTKKT</sequence>
<keyword evidence="1" id="KW-0472">Membrane</keyword>
<evidence type="ECO:0000256" key="1">
    <source>
        <dbReference type="SAM" id="Phobius"/>
    </source>
</evidence>
<feature type="transmembrane region" description="Helical" evidence="1">
    <location>
        <begin position="16"/>
        <end position="37"/>
    </location>
</feature>
<dbReference type="OrthoDB" id="2955631at2"/>
<feature type="transmembrane region" description="Helical" evidence="1">
    <location>
        <begin position="57"/>
        <end position="83"/>
    </location>
</feature>